<feature type="compositionally biased region" description="Polar residues" evidence="1">
    <location>
        <begin position="36"/>
        <end position="46"/>
    </location>
</feature>
<name>A0AAD9DP46_9TELE</name>
<evidence type="ECO:0000313" key="3">
    <source>
        <dbReference type="Proteomes" id="UP001239994"/>
    </source>
</evidence>
<comment type="caution">
    <text evidence="2">The sequence shown here is derived from an EMBL/GenBank/DDBJ whole genome shotgun (WGS) entry which is preliminary data.</text>
</comment>
<feature type="region of interest" description="Disordered" evidence="1">
    <location>
        <begin position="1"/>
        <end position="54"/>
    </location>
</feature>
<organism evidence="2 3">
    <name type="scientific">Electrophorus voltai</name>
    <dbReference type="NCBI Taxonomy" id="2609070"/>
    <lineage>
        <taxon>Eukaryota</taxon>
        <taxon>Metazoa</taxon>
        <taxon>Chordata</taxon>
        <taxon>Craniata</taxon>
        <taxon>Vertebrata</taxon>
        <taxon>Euteleostomi</taxon>
        <taxon>Actinopterygii</taxon>
        <taxon>Neopterygii</taxon>
        <taxon>Teleostei</taxon>
        <taxon>Ostariophysi</taxon>
        <taxon>Gymnotiformes</taxon>
        <taxon>Gymnotoidei</taxon>
        <taxon>Gymnotidae</taxon>
        <taxon>Electrophorus</taxon>
    </lineage>
</organism>
<dbReference type="EMBL" id="JAROKS010000023">
    <property type="protein sequence ID" value="KAK1787519.1"/>
    <property type="molecule type" value="Genomic_DNA"/>
</dbReference>
<gene>
    <name evidence="2" type="ORF">P4O66_016020</name>
</gene>
<keyword evidence="3" id="KW-1185">Reference proteome</keyword>
<evidence type="ECO:0000256" key="1">
    <source>
        <dbReference type="SAM" id="MobiDB-lite"/>
    </source>
</evidence>
<protein>
    <submittedName>
        <fullName evidence="2">Uncharacterized protein</fullName>
    </submittedName>
</protein>
<dbReference type="AlphaFoldDB" id="A0AAD9DP46"/>
<dbReference type="Proteomes" id="UP001239994">
    <property type="component" value="Unassembled WGS sequence"/>
</dbReference>
<reference evidence="2" key="1">
    <citation type="submission" date="2023-03" db="EMBL/GenBank/DDBJ databases">
        <title>Electrophorus voltai genome.</title>
        <authorList>
            <person name="Bian C."/>
        </authorList>
    </citation>
    <scope>NUCLEOTIDE SEQUENCE</scope>
    <source>
        <strain evidence="2">CB-2022</strain>
        <tissue evidence="2">Muscle</tissue>
    </source>
</reference>
<accession>A0AAD9DP46</accession>
<feature type="non-terminal residue" evidence="2">
    <location>
        <position position="54"/>
    </location>
</feature>
<proteinExistence type="predicted"/>
<evidence type="ECO:0000313" key="2">
    <source>
        <dbReference type="EMBL" id="KAK1787519.1"/>
    </source>
</evidence>
<sequence>MEGLPPKMDGESSSSDSPVLIPVPELRLVLLGRTGPQKSAAENTTLGREERNQD</sequence>